<evidence type="ECO:0000259" key="1">
    <source>
        <dbReference type="Pfam" id="PF04542"/>
    </source>
</evidence>
<dbReference type="Proteomes" id="UP000271624">
    <property type="component" value="Unassembled WGS sequence"/>
</dbReference>
<reference evidence="2" key="2">
    <citation type="journal article" date="2019" name="Genome Biol. Evol.">
        <title>Day and night: Metabolic profiles and evolutionary relationships of six axenic non-marine cyanobacteria.</title>
        <authorList>
            <person name="Will S.E."/>
            <person name="Henke P."/>
            <person name="Boedeker C."/>
            <person name="Huang S."/>
            <person name="Brinkmann H."/>
            <person name="Rohde M."/>
            <person name="Jarek M."/>
            <person name="Friedl T."/>
            <person name="Seufert S."/>
            <person name="Schumacher M."/>
            <person name="Overmann J."/>
            <person name="Neumann-Schaal M."/>
            <person name="Petersen J."/>
        </authorList>
    </citation>
    <scope>NUCLEOTIDE SEQUENCE [LARGE SCALE GENOMIC DNA]</scope>
    <source>
        <strain evidence="2">PCC 7102</strain>
    </source>
</reference>
<dbReference type="SUPFAM" id="SSF88946">
    <property type="entry name" value="Sigma2 domain of RNA polymerase sigma factors"/>
    <property type="match status" value="1"/>
</dbReference>
<keyword evidence="3" id="KW-1185">Reference proteome</keyword>
<dbReference type="EMBL" id="RSCL01000057">
    <property type="protein sequence ID" value="RUS93604.1"/>
    <property type="molecule type" value="Genomic_DNA"/>
</dbReference>
<proteinExistence type="predicted"/>
<evidence type="ECO:0000313" key="3">
    <source>
        <dbReference type="Proteomes" id="UP000271624"/>
    </source>
</evidence>
<reference evidence="2" key="1">
    <citation type="submission" date="2018-12" db="EMBL/GenBank/DDBJ databases">
        <authorList>
            <person name="Will S."/>
            <person name="Neumann-Schaal M."/>
            <person name="Henke P."/>
        </authorList>
    </citation>
    <scope>NUCLEOTIDE SEQUENCE</scope>
    <source>
        <strain evidence="2">PCC 7102</strain>
    </source>
</reference>
<dbReference type="OrthoDB" id="451633at2"/>
<gene>
    <name evidence="2" type="ORF">DSM106972_095940</name>
</gene>
<protein>
    <recommendedName>
        <fullName evidence="1">RNA polymerase sigma-70 region 2 domain-containing protein</fullName>
    </recommendedName>
</protein>
<feature type="domain" description="RNA polymerase sigma-70 region 2" evidence="1">
    <location>
        <begin position="57"/>
        <end position="101"/>
    </location>
</feature>
<dbReference type="InterPro" id="IPR013325">
    <property type="entry name" value="RNA_pol_sigma_r2"/>
</dbReference>
<organism evidence="2 3">
    <name type="scientific">Dulcicalothrix desertica PCC 7102</name>
    <dbReference type="NCBI Taxonomy" id="232991"/>
    <lineage>
        <taxon>Bacteria</taxon>
        <taxon>Bacillati</taxon>
        <taxon>Cyanobacteriota</taxon>
        <taxon>Cyanophyceae</taxon>
        <taxon>Nostocales</taxon>
        <taxon>Calotrichaceae</taxon>
        <taxon>Dulcicalothrix</taxon>
    </lineage>
</organism>
<dbReference type="AlphaFoldDB" id="A0A433UIG8"/>
<evidence type="ECO:0000313" key="2">
    <source>
        <dbReference type="EMBL" id="RUS93604.1"/>
    </source>
</evidence>
<dbReference type="Gene3D" id="1.10.1740.10">
    <property type="match status" value="1"/>
</dbReference>
<dbReference type="InterPro" id="IPR007627">
    <property type="entry name" value="RNA_pol_sigma70_r2"/>
</dbReference>
<dbReference type="RefSeq" id="WP_127087507.1">
    <property type="nucleotide sequence ID" value="NZ_RSCL01000057.1"/>
</dbReference>
<dbReference type="Pfam" id="PF04542">
    <property type="entry name" value="Sigma70_r2"/>
    <property type="match status" value="1"/>
</dbReference>
<comment type="caution">
    <text evidence="2">The sequence shown here is derived from an EMBL/GenBank/DDBJ whole genome shotgun (WGS) entry which is preliminary data.</text>
</comment>
<dbReference type="GO" id="GO:0003700">
    <property type="term" value="F:DNA-binding transcription factor activity"/>
    <property type="evidence" value="ECO:0007669"/>
    <property type="project" value="InterPro"/>
</dbReference>
<sequence length="214" mass="25204">MDALDIRLEHLAITAKQFPPKSKSRQLALSELASKIQNSRRLFCKGRYNYPEDVYIEALQETWLYISRKIEKYDPEVGTVMAWVNFILGKRFIDAIRRYTRNQQASLDEPVNAGESGTTLLDTLPQPQILPDCEEILQEILREDPDNLFKVEHIKSHPQANFQAIALRRLAKQSWNHMSDEWAIKVSTLSSFYQRCVKYFIPKIQEYYQNYYHN</sequence>
<name>A0A433UIG8_9CYAN</name>
<accession>A0A433UIG8</accession>
<dbReference type="GO" id="GO:0006352">
    <property type="term" value="P:DNA-templated transcription initiation"/>
    <property type="evidence" value="ECO:0007669"/>
    <property type="project" value="InterPro"/>
</dbReference>